<proteinExistence type="predicted"/>
<dbReference type="RefSeq" id="WP_209466915.1">
    <property type="nucleotide sequence ID" value="NZ_JAGGLG010000017.1"/>
</dbReference>
<gene>
    <name evidence="2" type="ORF">J2Z79_002205</name>
</gene>
<dbReference type="EMBL" id="JAGGLG010000017">
    <property type="protein sequence ID" value="MBP2018790.1"/>
    <property type="molecule type" value="Genomic_DNA"/>
</dbReference>
<sequence>MKELPERPPAPGETPPQGLGEASSARPATDEEVEAAVEAFFARYRRALERLGTC</sequence>
<evidence type="ECO:0000313" key="3">
    <source>
        <dbReference type="Proteomes" id="UP001519289"/>
    </source>
</evidence>
<keyword evidence="3" id="KW-1185">Reference proteome</keyword>
<comment type="caution">
    <text evidence="2">The sequence shown here is derived from an EMBL/GenBank/DDBJ whole genome shotgun (WGS) entry which is preliminary data.</text>
</comment>
<reference evidence="2 3" key="1">
    <citation type="submission" date="2021-03" db="EMBL/GenBank/DDBJ databases">
        <title>Genomic Encyclopedia of Type Strains, Phase IV (KMG-IV): sequencing the most valuable type-strain genomes for metagenomic binning, comparative biology and taxonomic classification.</title>
        <authorList>
            <person name="Goeker M."/>
        </authorList>
    </citation>
    <scope>NUCLEOTIDE SEQUENCE [LARGE SCALE GENOMIC DNA]</scope>
    <source>
        <strain evidence="2 3">DSM 27138</strain>
    </source>
</reference>
<evidence type="ECO:0000256" key="1">
    <source>
        <dbReference type="SAM" id="MobiDB-lite"/>
    </source>
</evidence>
<accession>A0ABS4JTD0</accession>
<name>A0ABS4JTD0_9FIRM</name>
<feature type="region of interest" description="Disordered" evidence="1">
    <location>
        <begin position="1"/>
        <end position="32"/>
    </location>
</feature>
<evidence type="ECO:0000313" key="2">
    <source>
        <dbReference type="EMBL" id="MBP2018790.1"/>
    </source>
</evidence>
<protein>
    <submittedName>
        <fullName evidence="2">Uncharacterized protein</fullName>
    </submittedName>
</protein>
<dbReference type="Proteomes" id="UP001519289">
    <property type="component" value="Unassembled WGS sequence"/>
</dbReference>
<organism evidence="2 3">
    <name type="scientific">Symbiobacterium terraclitae</name>
    <dbReference type="NCBI Taxonomy" id="557451"/>
    <lineage>
        <taxon>Bacteria</taxon>
        <taxon>Bacillati</taxon>
        <taxon>Bacillota</taxon>
        <taxon>Clostridia</taxon>
        <taxon>Eubacteriales</taxon>
        <taxon>Symbiobacteriaceae</taxon>
        <taxon>Symbiobacterium</taxon>
    </lineage>
</organism>